<evidence type="ECO:0000256" key="4">
    <source>
        <dbReference type="ARBA" id="ARBA00023125"/>
    </source>
</evidence>
<dbReference type="Pfam" id="PF08281">
    <property type="entry name" value="Sigma70_r4_2"/>
    <property type="match status" value="1"/>
</dbReference>
<dbReference type="AlphaFoldDB" id="A0A8J6YAR5"/>
<evidence type="ECO:0000313" key="9">
    <source>
        <dbReference type="Proteomes" id="UP000598633"/>
    </source>
</evidence>
<sequence>MSNPLRNYLERLVGNRATAEDLLQETLVKIAKGLPGFEGRSSVKTWAFSIATRVATDHFRRPTSKARIVAFDETAEPEAPDPDIRDRLVIDEMSACVRGVIDGLPGDYRTALVLHDLEGLTAAQVAEVAGCSLANAKVRIHRARRRLKQALENECTFYRDDDNVFRCDRNQ</sequence>
<feature type="domain" description="RNA polymerase sigma-70 region 2" evidence="6">
    <location>
        <begin position="4"/>
        <end position="61"/>
    </location>
</feature>
<evidence type="ECO:0000256" key="3">
    <source>
        <dbReference type="ARBA" id="ARBA00023082"/>
    </source>
</evidence>
<evidence type="ECO:0000256" key="1">
    <source>
        <dbReference type="ARBA" id="ARBA00010641"/>
    </source>
</evidence>
<dbReference type="InterPro" id="IPR013325">
    <property type="entry name" value="RNA_pol_sigma_r2"/>
</dbReference>
<proteinExistence type="inferred from homology"/>
<dbReference type="InterPro" id="IPR007627">
    <property type="entry name" value="RNA_pol_sigma70_r2"/>
</dbReference>
<organism evidence="8 9">
    <name type="scientific">Candidatus Sulfomarinibacter kjeldsenii</name>
    <dbReference type="NCBI Taxonomy" id="2885994"/>
    <lineage>
        <taxon>Bacteria</taxon>
        <taxon>Pseudomonadati</taxon>
        <taxon>Acidobacteriota</taxon>
        <taxon>Thermoanaerobaculia</taxon>
        <taxon>Thermoanaerobaculales</taxon>
        <taxon>Candidatus Sulfomarinibacteraceae</taxon>
        <taxon>Candidatus Sulfomarinibacter</taxon>
    </lineage>
</organism>
<evidence type="ECO:0000259" key="7">
    <source>
        <dbReference type="Pfam" id="PF08281"/>
    </source>
</evidence>
<evidence type="ECO:0000256" key="5">
    <source>
        <dbReference type="ARBA" id="ARBA00023163"/>
    </source>
</evidence>
<dbReference type="NCBIfam" id="TIGR02937">
    <property type="entry name" value="sigma70-ECF"/>
    <property type="match status" value="1"/>
</dbReference>
<dbReference type="Proteomes" id="UP000598633">
    <property type="component" value="Unassembled WGS sequence"/>
</dbReference>
<evidence type="ECO:0000256" key="2">
    <source>
        <dbReference type="ARBA" id="ARBA00023015"/>
    </source>
</evidence>
<dbReference type="SUPFAM" id="SSF88659">
    <property type="entry name" value="Sigma3 and sigma4 domains of RNA polymerase sigma factors"/>
    <property type="match status" value="1"/>
</dbReference>
<keyword evidence="2" id="KW-0805">Transcription regulation</keyword>
<protein>
    <submittedName>
        <fullName evidence="8">RNA polymerase sigma factor</fullName>
    </submittedName>
</protein>
<keyword evidence="5" id="KW-0804">Transcription</keyword>
<gene>
    <name evidence="8" type="ORF">IFJ97_01035</name>
</gene>
<keyword evidence="4" id="KW-0238">DNA-binding</keyword>
<feature type="domain" description="RNA polymerase sigma factor 70 region 4 type 2" evidence="7">
    <location>
        <begin position="96"/>
        <end position="147"/>
    </location>
</feature>
<evidence type="ECO:0000313" key="8">
    <source>
        <dbReference type="EMBL" id="MBD3869926.1"/>
    </source>
</evidence>
<reference evidence="8 9" key="1">
    <citation type="submission" date="2020-08" db="EMBL/GenBank/DDBJ databases">
        <title>Acidobacteriota in marine sediments use diverse sulfur dissimilation pathways.</title>
        <authorList>
            <person name="Wasmund K."/>
        </authorList>
    </citation>
    <scope>NUCLEOTIDE SEQUENCE [LARGE SCALE GENOMIC DNA]</scope>
    <source>
        <strain evidence="8">MAG AM3-A</strain>
    </source>
</reference>
<dbReference type="GO" id="GO:0016987">
    <property type="term" value="F:sigma factor activity"/>
    <property type="evidence" value="ECO:0007669"/>
    <property type="project" value="UniProtKB-KW"/>
</dbReference>
<comment type="similarity">
    <text evidence="1">Belongs to the sigma-70 factor family. ECF subfamily.</text>
</comment>
<dbReference type="Gene3D" id="1.10.10.10">
    <property type="entry name" value="Winged helix-like DNA-binding domain superfamily/Winged helix DNA-binding domain"/>
    <property type="match status" value="1"/>
</dbReference>
<dbReference type="Pfam" id="PF04542">
    <property type="entry name" value="Sigma70_r2"/>
    <property type="match status" value="1"/>
</dbReference>
<dbReference type="GO" id="GO:0003677">
    <property type="term" value="F:DNA binding"/>
    <property type="evidence" value="ECO:0007669"/>
    <property type="project" value="UniProtKB-KW"/>
</dbReference>
<dbReference type="InterPro" id="IPR013324">
    <property type="entry name" value="RNA_pol_sigma_r3/r4-like"/>
</dbReference>
<dbReference type="SUPFAM" id="SSF88946">
    <property type="entry name" value="Sigma2 domain of RNA polymerase sigma factors"/>
    <property type="match status" value="1"/>
</dbReference>
<dbReference type="InterPro" id="IPR014284">
    <property type="entry name" value="RNA_pol_sigma-70_dom"/>
</dbReference>
<evidence type="ECO:0000259" key="6">
    <source>
        <dbReference type="Pfam" id="PF04542"/>
    </source>
</evidence>
<dbReference type="PANTHER" id="PTHR43133">
    <property type="entry name" value="RNA POLYMERASE ECF-TYPE SIGMA FACTO"/>
    <property type="match status" value="1"/>
</dbReference>
<keyword evidence="3" id="KW-0731">Sigma factor</keyword>
<dbReference type="PANTHER" id="PTHR43133:SF8">
    <property type="entry name" value="RNA POLYMERASE SIGMA FACTOR HI_1459-RELATED"/>
    <property type="match status" value="1"/>
</dbReference>
<dbReference type="GO" id="GO:0006352">
    <property type="term" value="P:DNA-templated transcription initiation"/>
    <property type="evidence" value="ECO:0007669"/>
    <property type="project" value="InterPro"/>
</dbReference>
<dbReference type="Gene3D" id="1.10.1740.10">
    <property type="match status" value="1"/>
</dbReference>
<accession>A0A8J6YAR5</accession>
<dbReference type="InterPro" id="IPR036388">
    <property type="entry name" value="WH-like_DNA-bd_sf"/>
</dbReference>
<dbReference type="InterPro" id="IPR013249">
    <property type="entry name" value="RNA_pol_sigma70_r4_t2"/>
</dbReference>
<name>A0A8J6YAR5_9BACT</name>
<comment type="caution">
    <text evidence="8">The sequence shown here is derived from an EMBL/GenBank/DDBJ whole genome shotgun (WGS) entry which is preliminary data.</text>
</comment>
<dbReference type="CDD" id="cd06171">
    <property type="entry name" value="Sigma70_r4"/>
    <property type="match status" value="1"/>
</dbReference>
<dbReference type="InterPro" id="IPR039425">
    <property type="entry name" value="RNA_pol_sigma-70-like"/>
</dbReference>
<dbReference type="EMBL" id="JACXWA010000013">
    <property type="protein sequence ID" value="MBD3869926.1"/>
    <property type="molecule type" value="Genomic_DNA"/>
</dbReference>